<reference evidence="7 8" key="1">
    <citation type="submission" date="2013-09" db="EMBL/GenBank/DDBJ databases">
        <authorList>
            <person name="Durkin A.S."/>
            <person name="Haft D.R."/>
            <person name="McCorrison J."/>
            <person name="Torralba M."/>
            <person name="Gillis M."/>
            <person name="Haft D.H."/>
            <person name="Methe B."/>
            <person name="Sutton G."/>
            <person name="Nelson K.E."/>
        </authorList>
    </citation>
    <scope>NUCLEOTIDE SEQUENCE [LARGE SCALE GENOMIC DNA]</scope>
    <source>
        <strain evidence="7 8">BV3C16-1</strain>
    </source>
</reference>
<dbReference type="PROSITE" id="PS51257">
    <property type="entry name" value="PROKAR_LIPOPROTEIN"/>
    <property type="match status" value="1"/>
</dbReference>
<evidence type="ECO:0000259" key="5">
    <source>
        <dbReference type="Pfam" id="PF25944"/>
    </source>
</evidence>
<comment type="similarity">
    <text evidence="2">Belongs to the membrane fusion protein (MFP) (TC 8.A.1) family.</text>
</comment>
<feature type="chain" id="PRO_5039065367" evidence="3">
    <location>
        <begin position="23"/>
        <end position="384"/>
    </location>
</feature>
<dbReference type="GO" id="GO:0030313">
    <property type="term" value="C:cell envelope"/>
    <property type="evidence" value="ECO:0007669"/>
    <property type="project" value="UniProtKB-SubCell"/>
</dbReference>
<dbReference type="NCBIfam" id="TIGR01730">
    <property type="entry name" value="RND_mfp"/>
    <property type="match status" value="1"/>
</dbReference>
<dbReference type="GO" id="GO:0046677">
    <property type="term" value="P:response to antibiotic"/>
    <property type="evidence" value="ECO:0007669"/>
    <property type="project" value="TreeGrafter"/>
</dbReference>
<feature type="domain" description="Multidrug resistance protein MdtA-like beta-barrel" evidence="5">
    <location>
        <begin position="207"/>
        <end position="288"/>
    </location>
</feature>
<feature type="domain" description="Multidrug resistance protein MdtA-like barrel-sandwich hybrid" evidence="4">
    <location>
        <begin position="62"/>
        <end position="200"/>
    </location>
</feature>
<dbReference type="STRING" id="1111454.HMPREF1250_1933"/>
<dbReference type="GO" id="GO:0005886">
    <property type="term" value="C:plasma membrane"/>
    <property type="evidence" value="ECO:0007669"/>
    <property type="project" value="TreeGrafter"/>
</dbReference>
<dbReference type="Pfam" id="PF25917">
    <property type="entry name" value="BSH_RND"/>
    <property type="match status" value="1"/>
</dbReference>
<evidence type="ECO:0000259" key="4">
    <source>
        <dbReference type="Pfam" id="PF25917"/>
    </source>
</evidence>
<dbReference type="InterPro" id="IPR006143">
    <property type="entry name" value="RND_pump_MFP"/>
</dbReference>
<evidence type="ECO:0000256" key="3">
    <source>
        <dbReference type="SAM" id="SignalP"/>
    </source>
</evidence>
<comment type="caution">
    <text evidence="7">The sequence shown here is derived from an EMBL/GenBank/DDBJ whole genome shotgun (WGS) entry which is preliminary data.</text>
</comment>
<dbReference type="EMBL" id="AWXA01000007">
    <property type="protein sequence ID" value="ERT61922.1"/>
    <property type="molecule type" value="Genomic_DNA"/>
</dbReference>
<dbReference type="Gene3D" id="2.40.50.100">
    <property type="match status" value="1"/>
</dbReference>
<dbReference type="Gene3D" id="2.40.30.170">
    <property type="match status" value="1"/>
</dbReference>
<accession>U7UR53</accession>
<feature type="domain" description="Multidrug resistance protein MdtA-like C-terminal permuted SH3" evidence="6">
    <location>
        <begin position="298"/>
        <end position="358"/>
    </location>
</feature>
<protein>
    <submittedName>
        <fullName evidence="7">Efflux transporter, RND family, MFP subunit</fullName>
    </submittedName>
</protein>
<comment type="subcellular location">
    <subcellularLocation>
        <location evidence="1">Cell envelope</location>
    </subcellularLocation>
</comment>
<keyword evidence="8" id="KW-1185">Reference proteome</keyword>
<dbReference type="Proteomes" id="UP000017090">
    <property type="component" value="Unassembled WGS sequence"/>
</dbReference>
<dbReference type="InterPro" id="IPR058626">
    <property type="entry name" value="MdtA-like_b-barrel"/>
</dbReference>
<dbReference type="SUPFAM" id="SSF111369">
    <property type="entry name" value="HlyD-like secretion proteins"/>
    <property type="match status" value="1"/>
</dbReference>
<dbReference type="RefSeq" id="WP_023052818.1">
    <property type="nucleotide sequence ID" value="NZ_AWXA01000007.1"/>
</dbReference>
<evidence type="ECO:0000313" key="7">
    <source>
        <dbReference type="EMBL" id="ERT61922.1"/>
    </source>
</evidence>
<dbReference type="GO" id="GO:0022857">
    <property type="term" value="F:transmembrane transporter activity"/>
    <property type="evidence" value="ECO:0007669"/>
    <property type="project" value="InterPro"/>
</dbReference>
<feature type="signal peptide" evidence="3">
    <location>
        <begin position="1"/>
        <end position="22"/>
    </location>
</feature>
<evidence type="ECO:0000256" key="2">
    <source>
        <dbReference type="ARBA" id="ARBA00009477"/>
    </source>
</evidence>
<dbReference type="Gene3D" id="1.10.287.470">
    <property type="entry name" value="Helix hairpin bin"/>
    <property type="match status" value="1"/>
</dbReference>
<dbReference type="PATRIC" id="fig|1111454.3.peg.269"/>
<keyword evidence="3" id="KW-0732">Signal</keyword>
<organism evidence="7 8">
    <name type="scientific">Megasphaera vaginalis</name>
    <name type="common">ex Srinivasan et al. 2021</name>
    <dbReference type="NCBI Taxonomy" id="1111454"/>
    <lineage>
        <taxon>Bacteria</taxon>
        <taxon>Bacillati</taxon>
        <taxon>Bacillota</taxon>
        <taxon>Negativicutes</taxon>
        <taxon>Veillonellales</taxon>
        <taxon>Veillonellaceae</taxon>
        <taxon>Megasphaera</taxon>
    </lineage>
</organism>
<gene>
    <name evidence="7" type="ORF">HMPREF1250_1933</name>
</gene>
<dbReference type="InterPro" id="IPR058627">
    <property type="entry name" value="MdtA-like_C"/>
</dbReference>
<evidence type="ECO:0000313" key="8">
    <source>
        <dbReference type="Proteomes" id="UP000017090"/>
    </source>
</evidence>
<evidence type="ECO:0000259" key="6">
    <source>
        <dbReference type="Pfam" id="PF25967"/>
    </source>
</evidence>
<sequence length="384" mass="40481">MIQKHRIVTAGVAAFTVAALLAGCGATKGMQQQAVAVNTYKVAAEDTPVKAEYSGIVAATDKVPVQPKISGRVVEKFVQGGQDVSQGQPLFRLDSRTYDAALAAAKASQAQAAANLANQELNLRRYQTLASQDAVSAQTVTDQEAATNQQAAAVEAQAAQVQAAQDNVDDTIVYAPFSGKLNVDDVPVGTFATAGSTALVTISTTNPVFVEFTISEAEYLDMVKKMPSASGSWGDHLKLRLSDGSVYAYEGHVTQVNHGMDGNSGSIVVKAVFDNPENLLLPGMYATVISDTQVQQKAISVPQRAVQQTLGKYFVSVINENGEAQNKEVKVGAQVGKFWIVTSGLSDGDLIIVDGFQKANGATLEQHLLTKADIVNGTTDSQSK</sequence>
<evidence type="ECO:0000256" key="1">
    <source>
        <dbReference type="ARBA" id="ARBA00004196"/>
    </source>
</evidence>
<dbReference type="Pfam" id="PF25967">
    <property type="entry name" value="RND-MFP_C"/>
    <property type="match status" value="1"/>
</dbReference>
<dbReference type="Pfam" id="PF25944">
    <property type="entry name" value="Beta-barrel_RND"/>
    <property type="match status" value="1"/>
</dbReference>
<dbReference type="PANTHER" id="PTHR30158">
    <property type="entry name" value="ACRA/E-RELATED COMPONENT OF DRUG EFFLUX TRANSPORTER"/>
    <property type="match status" value="1"/>
</dbReference>
<dbReference type="InterPro" id="IPR058625">
    <property type="entry name" value="MdtA-like_BSH"/>
</dbReference>
<proteinExistence type="inferred from homology"/>
<dbReference type="eggNOG" id="COG0845">
    <property type="taxonomic scope" value="Bacteria"/>
</dbReference>
<dbReference type="AlphaFoldDB" id="U7UR53"/>
<name>U7UR53_9FIRM</name>
<dbReference type="OrthoDB" id="9801814at2"/>
<dbReference type="Gene3D" id="2.40.420.20">
    <property type="match status" value="1"/>
</dbReference>